<dbReference type="Gene3D" id="3.40.30.10">
    <property type="entry name" value="Glutaredoxin"/>
    <property type="match status" value="1"/>
</dbReference>
<dbReference type="PROSITE" id="PS51354">
    <property type="entry name" value="GLUTAREDOXIN_2"/>
    <property type="match status" value="1"/>
</dbReference>
<evidence type="ECO:0000313" key="4">
    <source>
        <dbReference type="Proteomes" id="UP000245959"/>
    </source>
</evidence>
<dbReference type="InterPro" id="IPR002109">
    <property type="entry name" value="Glutaredoxin"/>
</dbReference>
<name>A0A2U1AUH0_9BACT</name>
<keyword evidence="4" id="KW-1185">Reference proteome</keyword>
<dbReference type="InterPro" id="IPR036249">
    <property type="entry name" value="Thioredoxin-like_sf"/>
</dbReference>
<dbReference type="RefSeq" id="WP_116884462.1">
    <property type="nucleotide sequence ID" value="NZ_CAJKCJ010000002.1"/>
</dbReference>
<feature type="domain" description="Glutaredoxin" evidence="1">
    <location>
        <begin position="3"/>
        <end position="48"/>
    </location>
</feature>
<reference evidence="2 5" key="2">
    <citation type="submission" date="2020-04" db="EMBL/GenBank/DDBJ databases">
        <authorList>
            <person name="Hitch T.C.A."/>
            <person name="Wylensek D."/>
            <person name="Clavel T."/>
        </authorList>
    </citation>
    <scope>NUCLEOTIDE SEQUENCE [LARGE SCALE GENOMIC DNA]</scope>
    <source>
        <strain evidence="2 5">COR2-253-APC-1A</strain>
    </source>
</reference>
<evidence type="ECO:0000313" key="2">
    <source>
        <dbReference type="EMBL" id="NMD85267.1"/>
    </source>
</evidence>
<dbReference type="CDD" id="cd02976">
    <property type="entry name" value="NrdH"/>
    <property type="match status" value="1"/>
</dbReference>
<dbReference type="Proteomes" id="UP000245959">
    <property type="component" value="Unassembled WGS sequence"/>
</dbReference>
<dbReference type="AlphaFoldDB" id="A0A2U1AUH0"/>
<dbReference type="GeneID" id="78295756"/>
<comment type="caution">
    <text evidence="3">The sequence shown here is derived from an EMBL/GenBank/DDBJ whole genome shotgun (WGS) entry which is preliminary data.</text>
</comment>
<evidence type="ECO:0000313" key="5">
    <source>
        <dbReference type="Proteomes" id="UP000576225"/>
    </source>
</evidence>
<dbReference type="EMBL" id="QEKH01000018">
    <property type="protein sequence ID" value="PVY40042.1"/>
    <property type="molecule type" value="Genomic_DNA"/>
</dbReference>
<proteinExistence type="predicted"/>
<evidence type="ECO:0000259" key="1">
    <source>
        <dbReference type="Pfam" id="PF00462"/>
    </source>
</evidence>
<dbReference type="SUPFAM" id="SSF52833">
    <property type="entry name" value="Thioredoxin-like"/>
    <property type="match status" value="1"/>
</dbReference>
<reference evidence="3 4" key="1">
    <citation type="submission" date="2018-04" db="EMBL/GenBank/DDBJ databases">
        <title>Genomic Encyclopedia of Type Strains, Phase IV (KMG-IV): sequencing the most valuable type-strain genomes for metagenomic binning, comparative biology and taxonomic classification.</title>
        <authorList>
            <person name="Goeker M."/>
        </authorList>
    </citation>
    <scope>NUCLEOTIDE SEQUENCE [LARGE SCALE GENOMIC DNA]</scope>
    <source>
        <strain evidence="3 4">DSM 14823</strain>
    </source>
</reference>
<dbReference type="PROSITE" id="PS00195">
    <property type="entry name" value="GLUTAREDOXIN_1"/>
    <property type="match status" value="1"/>
</dbReference>
<dbReference type="Pfam" id="PF00462">
    <property type="entry name" value="Glutaredoxin"/>
    <property type="match status" value="1"/>
</dbReference>
<dbReference type="EMBL" id="JABAEW010000002">
    <property type="protein sequence ID" value="NMD85267.1"/>
    <property type="molecule type" value="Genomic_DNA"/>
</dbReference>
<evidence type="ECO:0000313" key="3">
    <source>
        <dbReference type="EMBL" id="PVY40042.1"/>
    </source>
</evidence>
<organism evidence="3 4">
    <name type="scientific">Victivallis vadensis</name>
    <dbReference type="NCBI Taxonomy" id="172901"/>
    <lineage>
        <taxon>Bacteria</taxon>
        <taxon>Pseudomonadati</taxon>
        <taxon>Lentisphaerota</taxon>
        <taxon>Lentisphaeria</taxon>
        <taxon>Victivallales</taxon>
        <taxon>Victivallaceae</taxon>
        <taxon>Victivallis</taxon>
    </lineage>
</organism>
<accession>A0A2U1AUH0</accession>
<sequence>MLKVYAWSVCPHCHKAIAWLNEHRIPFEYLEIEEQPQEVIQKVIEVNGGDDWVVPTMEYNGQWRPGQVFDAARLEADMKAWGLL</sequence>
<dbReference type="Proteomes" id="UP000576225">
    <property type="component" value="Unassembled WGS sequence"/>
</dbReference>
<gene>
    <name evidence="3" type="ORF">C8D82_11841</name>
    <name evidence="2" type="ORF">HF882_01580</name>
</gene>
<protein>
    <submittedName>
        <fullName evidence="2">Glutaredoxin</fullName>
    </submittedName>
    <submittedName>
        <fullName evidence="3">Mycoredoxin</fullName>
    </submittedName>
</protein>
<dbReference type="InterPro" id="IPR011767">
    <property type="entry name" value="GLR_AS"/>
</dbReference>